<sequence length="287" mass="32893">MSHPNPAGNGCSLEDCYTNLFALTDLCGIKWRKLNADNVIVEPLDDPVLDSYSRCIQADILCVWRRVLRNPEQRLTDHLAYSKELWIFWYGDEPLSLDTLLSPNLKALLWWPDPPPHFSFPLAFLFCSSTATTLYISTRVRANTPTFLLFMDPRSQWQRVKEMTYIVCRACVDAPLPWLLSMSIYAQHLKWPGHMDFPPLLLIIRRPLVILLSLSSTCLYTLLTLLLSFSLDRPPHFPGLLLPPFFPLSLSSHLPANFTISHRYQHSTTTTTHNISPLYTTPSHCPL</sequence>
<evidence type="ECO:0000256" key="4">
    <source>
        <dbReference type="ARBA" id="ARBA00022491"/>
    </source>
</evidence>
<dbReference type="InterPro" id="IPR051139">
    <property type="entry name" value="Mediator_complx_sub13"/>
</dbReference>
<keyword evidence="10" id="KW-1185">Reference proteome</keyword>
<name>A0A812D5L0_ACAPH</name>
<evidence type="ECO:0000256" key="1">
    <source>
        <dbReference type="ARBA" id="ARBA00004123"/>
    </source>
</evidence>
<feature type="transmembrane region" description="Helical" evidence="8">
    <location>
        <begin position="208"/>
        <end position="231"/>
    </location>
</feature>
<evidence type="ECO:0000256" key="2">
    <source>
        <dbReference type="ARBA" id="ARBA00009354"/>
    </source>
</evidence>
<keyword evidence="4" id="KW-0678">Repressor</keyword>
<evidence type="ECO:0000256" key="5">
    <source>
        <dbReference type="ARBA" id="ARBA00023015"/>
    </source>
</evidence>
<dbReference type="AlphaFoldDB" id="A0A812D5L0"/>
<reference evidence="9" key="1">
    <citation type="submission" date="2021-01" db="EMBL/GenBank/DDBJ databases">
        <authorList>
            <person name="Li R."/>
            <person name="Bekaert M."/>
        </authorList>
    </citation>
    <scope>NUCLEOTIDE SEQUENCE</scope>
    <source>
        <strain evidence="9">Farmed</strain>
    </source>
</reference>
<keyword evidence="8" id="KW-1133">Transmembrane helix</keyword>
<comment type="similarity">
    <text evidence="2">Belongs to the Mediator complex subunit 13 family.</text>
</comment>
<keyword evidence="5" id="KW-0805">Transcription regulation</keyword>
<keyword evidence="6" id="KW-0804">Transcription</keyword>
<evidence type="ECO:0000256" key="7">
    <source>
        <dbReference type="ARBA" id="ARBA00023242"/>
    </source>
</evidence>
<proteinExistence type="inferred from homology"/>
<dbReference type="OrthoDB" id="103819at2759"/>
<evidence type="ECO:0000256" key="6">
    <source>
        <dbReference type="ARBA" id="ARBA00023163"/>
    </source>
</evidence>
<dbReference type="GO" id="GO:0003713">
    <property type="term" value="F:transcription coactivator activity"/>
    <property type="evidence" value="ECO:0007669"/>
    <property type="project" value="TreeGrafter"/>
</dbReference>
<protein>
    <recommendedName>
        <fullName evidence="3">Mediator of RNA polymerase II transcription subunit 13</fullName>
    </recommendedName>
</protein>
<dbReference type="PANTHER" id="PTHR48249:SF3">
    <property type="entry name" value="MEDIATOR OF RNA POLYMERASE II TRANSCRIPTION SUBUNIT 13"/>
    <property type="match status" value="1"/>
</dbReference>
<comment type="subcellular location">
    <subcellularLocation>
        <location evidence="1">Nucleus</location>
    </subcellularLocation>
</comment>
<dbReference type="EMBL" id="CAHIKZ030002642">
    <property type="protein sequence ID" value="CAE1289934.1"/>
    <property type="molecule type" value="Genomic_DNA"/>
</dbReference>
<evidence type="ECO:0000313" key="9">
    <source>
        <dbReference type="EMBL" id="CAE1289934.1"/>
    </source>
</evidence>
<comment type="caution">
    <text evidence="9">The sequence shown here is derived from an EMBL/GenBank/DDBJ whole genome shotgun (WGS) entry which is preliminary data.</text>
</comment>
<dbReference type="GO" id="GO:0016592">
    <property type="term" value="C:mediator complex"/>
    <property type="evidence" value="ECO:0007669"/>
    <property type="project" value="TreeGrafter"/>
</dbReference>
<organism evidence="9 10">
    <name type="scientific">Acanthosepion pharaonis</name>
    <name type="common">Pharaoh cuttlefish</name>
    <name type="synonym">Sepia pharaonis</name>
    <dbReference type="NCBI Taxonomy" id="158019"/>
    <lineage>
        <taxon>Eukaryota</taxon>
        <taxon>Metazoa</taxon>
        <taxon>Spiralia</taxon>
        <taxon>Lophotrochozoa</taxon>
        <taxon>Mollusca</taxon>
        <taxon>Cephalopoda</taxon>
        <taxon>Coleoidea</taxon>
        <taxon>Decapodiformes</taxon>
        <taxon>Sepiida</taxon>
        <taxon>Sepiina</taxon>
        <taxon>Sepiidae</taxon>
        <taxon>Acanthosepion</taxon>
    </lineage>
</organism>
<dbReference type="PANTHER" id="PTHR48249">
    <property type="entry name" value="MEDIATOR OF RNA POLYMERASE II TRANSCRIPTION SUBUNIT 13"/>
    <property type="match status" value="1"/>
</dbReference>
<keyword evidence="8" id="KW-0812">Transmembrane</keyword>
<dbReference type="Proteomes" id="UP000597762">
    <property type="component" value="Unassembled WGS sequence"/>
</dbReference>
<evidence type="ECO:0000256" key="3">
    <source>
        <dbReference type="ARBA" id="ARBA00019618"/>
    </source>
</evidence>
<keyword evidence="7" id="KW-0539">Nucleus</keyword>
<dbReference type="GO" id="GO:0045944">
    <property type="term" value="P:positive regulation of transcription by RNA polymerase II"/>
    <property type="evidence" value="ECO:0007669"/>
    <property type="project" value="TreeGrafter"/>
</dbReference>
<gene>
    <name evidence="9" type="ORF">SPHA_47916</name>
</gene>
<accession>A0A812D5L0</accession>
<keyword evidence="8" id="KW-0472">Membrane</keyword>
<evidence type="ECO:0000256" key="8">
    <source>
        <dbReference type="SAM" id="Phobius"/>
    </source>
</evidence>
<evidence type="ECO:0000313" key="10">
    <source>
        <dbReference type="Proteomes" id="UP000597762"/>
    </source>
</evidence>